<evidence type="ECO:0000313" key="2">
    <source>
        <dbReference type="EMBL" id="QJB30599.1"/>
    </source>
</evidence>
<protein>
    <submittedName>
        <fullName evidence="2">Gliding motility-associated C-terminal domain-containing protein</fullName>
    </submittedName>
</protein>
<feature type="transmembrane region" description="Helical" evidence="1">
    <location>
        <begin position="6"/>
        <end position="23"/>
    </location>
</feature>
<dbReference type="RefSeq" id="WP_168802877.1">
    <property type="nucleotide sequence ID" value="NZ_CP051205.1"/>
</dbReference>
<evidence type="ECO:0000256" key="1">
    <source>
        <dbReference type="SAM" id="Phobius"/>
    </source>
</evidence>
<dbReference type="AlphaFoldDB" id="A0AAE7D5Y8"/>
<keyword evidence="1" id="KW-0812">Transmembrane</keyword>
<organism evidence="2 3">
    <name type="scientific">Chitinophaga oryzae</name>
    <dbReference type="NCBI Taxonomy" id="2725414"/>
    <lineage>
        <taxon>Bacteria</taxon>
        <taxon>Pseudomonadati</taxon>
        <taxon>Bacteroidota</taxon>
        <taxon>Chitinophagia</taxon>
        <taxon>Chitinophagales</taxon>
        <taxon>Chitinophagaceae</taxon>
        <taxon>Chitinophaga</taxon>
    </lineage>
</organism>
<name>A0AAE7D5Y8_9BACT</name>
<keyword evidence="1" id="KW-1133">Transmembrane helix</keyword>
<sequence>MFSGHGIVYGIVLYGCFFLTFTIRAEAQHIAMGNPSMEGRPGKGIIPAPWFIAAGTPDTQPGILGILQPPSAGNSYIGIHSGKEFLEGFGQELAQSLTPRTTYVLSFDMAFTAYYLYPACYGNLAIYGGNTPGDTAALLWSSGSFTHTDWQRYHAVFSASAAWRYISFWAYPVAPCNKSQFGIALLIDHFSAIDELILPVATATVKPCSCGEVTDGRIVLHTAGGVPPFRYRLNKGAWQADSVFTRLATGPYTGEIIDSHGFGASIDTVVTSPWRNCLVVLPTAFTPNNDGQNDIFRPKVYDDIHDYQLRVYDRWGNLVFASQTPGTGWDGTFRGSPAGAQSYVYICSYTDSRQETHLQKGSVLLLR</sequence>
<reference evidence="3" key="1">
    <citation type="submission" date="2020-04" db="EMBL/GenBank/DDBJ databases">
        <authorList>
            <person name="Kittiwongwattana C."/>
        </authorList>
    </citation>
    <scope>NUCLEOTIDE SEQUENCE [LARGE SCALE GENOMIC DNA]</scope>
    <source>
        <strain evidence="3">1310</strain>
    </source>
</reference>
<dbReference type="EMBL" id="CP051205">
    <property type="protein sequence ID" value="QJB30599.1"/>
    <property type="molecule type" value="Genomic_DNA"/>
</dbReference>
<dbReference type="KEGG" id="coy:HF329_04515"/>
<evidence type="ECO:0000313" key="3">
    <source>
        <dbReference type="Proteomes" id="UP000502421"/>
    </source>
</evidence>
<accession>A0AAE7D5Y8</accession>
<dbReference type="NCBIfam" id="TIGR04131">
    <property type="entry name" value="Bac_Flav_CTERM"/>
    <property type="match status" value="1"/>
</dbReference>
<dbReference type="InterPro" id="IPR026341">
    <property type="entry name" value="T9SS_type_B"/>
</dbReference>
<dbReference type="Pfam" id="PF13585">
    <property type="entry name" value="CHU_C"/>
    <property type="match status" value="1"/>
</dbReference>
<proteinExistence type="predicted"/>
<gene>
    <name evidence="2" type="ORF">HF329_04515</name>
</gene>
<dbReference type="Proteomes" id="UP000502421">
    <property type="component" value="Chromosome"/>
</dbReference>
<keyword evidence="1" id="KW-0472">Membrane</keyword>